<dbReference type="InterPro" id="IPR021130">
    <property type="entry name" value="PRib-ATP_PPHydrolase-like"/>
</dbReference>
<proteinExistence type="predicted"/>
<dbReference type="InterPro" id="IPR023292">
    <property type="entry name" value="NTP_PyroPHydrolase-like_dom_sf"/>
</dbReference>
<protein>
    <submittedName>
        <fullName evidence="1">Putative secreted protein</fullName>
    </submittedName>
</protein>
<sequence length="178" mass="19597">MKRQTNFQKVSEFNAVLGQGVAPSPIIPSAQRQELRMKLIHEEAIEELNEGFIEGDLVKTGDAIADALVVVYGAANDCGLDADELVAEVHRSNMSKLCDTEDDAKLAVMRYAAGNGFHGKYEPINASYRPCTQPGLLDKFVVFNADTGKTLKSPTYQEPDIASVIQRQQERAQLEKRA</sequence>
<comment type="caution">
    <text evidence="1">The sequence shown here is derived from an EMBL/GenBank/DDBJ whole genome shotgun (WGS) entry which is preliminary data.</text>
</comment>
<dbReference type="AlphaFoldDB" id="A0A090S5P0"/>
<evidence type="ECO:0000313" key="2">
    <source>
        <dbReference type="Proteomes" id="UP000029228"/>
    </source>
</evidence>
<dbReference type="EMBL" id="BBMR01000017">
    <property type="protein sequence ID" value="GAL23005.1"/>
    <property type="molecule type" value="Genomic_DNA"/>
</dbReference>
<name>A0A090S5P0_9VIBR</name>
<dbReference type="Proteomes" id="UP000029228">
    <property type="component" value="Unassembled WGS sequence"/>
</dbReference>
<dbReference type="CDD" id="cd11530">
    <property type="entry name" value="NTP-PPase_DR2231_like"/>
    <property type="match status" value="1"/>
</dbReference>
<dbReference type="InterPro" id="IPR033653">
    <property type="entry name" value="NTP-PPase_DR2231-like"/>
</dbReference>
<evidence type="ECO:0000313" key="1">
    <source>
        <dbReference type="EMBL" id="GAL23005.1"/>
    </source>
</evidence>
<dbReference type="STRING" id="990268.JCM19235_1306"/>
<accession>A0A090S5P0</accession>
<keyword evidence="2" id="KW-1185">Reference proteome</keyword>
<gene>
    <name evidence="1" type="ORF">JCM19235_1306</name>
</gene>
<organism evidence="1 2">
    <name type="scientific">Vibrio maritimus</name>
    <dbReference type="NCBI Taxonomy" id="990268"/>
    <lineage>
        <taxon>Bacteria</taxon>
        <taxon>Pseudomonadati</taxon>
        <taxon>Pseudomonadota</taxon>
        <taxon>Gammaproteobacteria</taxon>
        <taxon>Vibrionales</taxon>
        <taxon>Vibrionaceae</taxon>
        <taxon>Vibrio</taxon>
    </lineage>
</organism>
<dbReference type="Pfam" id="PF01503">
    <property type="entry name" value="PRA-PH"/>
    <property type="match status" value="1"/>
</dbReference>
<reference evidence="1 2" key="1">
    <citation type="submission" date="2014-09" db="EMBL/GenBank/DDBJ databases">
        <title>Vibrio maritimus JCM 19235. (C45) whole genome shotgun sequence.</title>
        <authorList>
            <person name="Sawabe T."/>
            <person name="Meirelles P."/>
            <person name="Nakanishi M."/>
            <person name="Sayaka M."/>
            <person name="Hattori M."/>
            <person name="Ohkuma M."/>
        </authorList>
    </citation>
    <scope>NUCLEOTIDE SEQUENCE [LARGE SCALE GENOMIC DNA]</scope>
    <source>
        <strain evidence="2">JCM19235</strain>
    </source>
</reference>
<dbReference type="Gene3D" id="1.10.3420.10">
    <property type="entry name" value="putative ntp pyrophosphohydrolase like domain"/>
    <property type="match status" value="1"/>
</dbReference>